<dbReference type="InterPro" id="IPR027707">
    <property type="entry name" value="TNNT"/>
</dbReference>
<dbReference type="GO" id="GO:0006936">
    <property type="term" value="P:muscle contraction"/>
    <property type="evidence" value="ECO:0000318"/>
    <property type="project" value="GO_Central"/>
</dbReference>
<reference evidence="2" key="2">
    <citation type="submission" date="2022-06" db="UniProtKB">
        <authorList>
            <consortium name="EnsemblMetazoa"/>
        </authorList>
    </citation>
    <scope>IDENTIFICATION</scope>
    <source>
        <strain evidence="2">PS312</strain>
    </source>
</reference>
<proteinExistence type="predicted"/>
<feature type="compositionally biased region" description="Low complexity" evidence="1">
    <location>
        <begin position="768"/>
        <end position="781"/>
    </location>
</feature>
<evidence type="ECO:0000313" key="3">
    <source>
        <dbReference type="Proteomes" id="UP000005239"/>
    </source>
</evidence>
<accession>A0A2A6BCJ0</accession>
<feature type="compositionally biased region" description="Basic and acidic residues" evidence="1">
    <location>
        <begin position="865"/>
        <end position="874"/>
    </location>
</feature>
<dbReference type="GO" id="GO:0005861">
    <property type="term" value="C:troponin complex"/>
    <property type="evidence" value="ECO:0000318"/>
    <property type="project" value="GO_Central"/>
</dbReference>
<gene>
    <name evidence="2" type="primary">WBGene00113128</name>
</gene>
<feature type="compositionally biased region" description="Basic and acidic residues" evidence="1">
    <location>
        <begin position="995"/>
        <end position="1029"/>
    </location>
</feature>
<feature type="compositionally biased region" description="Acidic residues" evidence="1">
    <location>
        <begin position="894"/>
        <end position="915"/>
    </location>
</feature>
<dbReference type="GO" id="GO:0006937">
    <property type="term" value="P:regulation of muscle contraction"/>
    <property type="evidence" value="ECO:0007669"/>
    <property type="project" value="InterPro"/>
</dbReference>
<accession>A0A8R1YHU7</accession>
<dbReference type="Gene3D" id="1.20.5.350">
    <property type="match status" value="1"/>
</dbReference>
<evidence type="ECO:0000256" key="1">
    <source>
        <dbReference type="SAM" id="MobiDB-lite"/>
    </source>
</evidence>
<feature type="compositionally biased region" description="Basic and acidic residues" evidence="1">
    <location>
        <begin position="961"/>
        <end position="985"/>
    </location>
</feature>
<dbReference type="SUPFAM" id="SSF90250">
    <property type="entry name" value="Troponin coil-coiled subunits"/>
    <property type="match status" value="1"/>
</dbReference>
<dbReference type="InterPro" id="IPR038077">
    <property type="entry name" value="Troponin_sf"/>
</dbReference>
<evidence type="ECO:0000313" key="2">
    <source>
        <dbReference type="EnsemblMetazoa" id="PPA23574.1"/>
    </source>
</evidence>
<feature type="compositionally biased region" description="Basic and acidic residues" evidence="1">
    <location>
        <begin position="1335"/>
        <end position="1349"/>
    </location>
</feature>
<feature type="region of interest" description="Disordered" evidence="1">
    <location>
        <begin position="851"/>
        <end position="930"/>
    </location>
</feature>
<feature type="region of interest" description="Disordered" evidence="1">
    <location>
        <begin position="751"/>
        <end position="819"/>
    </location>
</feature>
<name>A0A2A6BCJ0_PRIPA</name>
<dbReference type="OrthoDB" id="330499at2759"/>
<dbReference type="PANTHER" id="PTHR11521:SF1">
    <property type="entry name" value="TROPONIN T, SKELETAL MUSCLE"/>
    <property type="match status" value="1"/>
</dbReference>
<reference evidence="3" key="1">
    <citation type="journal article" date="2008" name="Nat. Genet.">
        <title>The Pristionchus pacificus genome provides a unique perspective on nematode lifestyle and parasitism.</title>
        <authorList>
            <person name="Dieterich C."/>
            <person name="Clifton S.W."/>
            <person name="Schuster L.N."/>
            <person name="Chinwalla A."/>
            <person name="Delehaunty K."/>
            <person name="Dinkelacker I."/>
            <person name="Fulton L."/>
            <person name="Fulton R."/>
            <person name="Godfrey J."/>
            <person name="Minx P."/>
            <person name="Mitreva M."/>
            <person name="Roeseler W."/>
            <person name="Tian H."/>
            <person name="Witte H."/>
            <person name="Yang S.P."/>
            <person name="Wilson R.K."/>
            <person name="Sommer R.J."/>
        </authorList>
    </citation>
    <scope>NUCLEOTIDE SEQUENCE [LARGE SCALE GENOMIC DNA]</scope>
    <source>
        <strain evidence="3">PS312</strain>
    </source>
</reference>
<keyword evidence="3" id="KW-1185">Reference proteome</keyword>
<feature type="compositionally biased region" description="Basic and acidic residues" evidence="1">
    <location>
        <begin position="1145"/>
        <end position="1162"/>
    </location>
</feature>
<feature type="region of interest" description="Disordered" evidence="1">
    <location>
        <begin position="342"/>
        <end position="362"/>
    </location>
</feature>
<feature type="region of interest" description="Disordered" evidence="1">
    <location>
        <begin position="289"/>
        <end position="315"/>
    </location>
</feature>
<dbReference type="GO" id="GO:0045214">
    <property type="term" value="P:sarcomere organization"/>
    <property type="evidence" value="ECO:0000318"/>
    <property type="project" value="GO_Central"/>
</dbReference>
<feature type="region of interest" description="Disordered" evidence="1">
    <location>
        <begin position="1333"/>
        <end position="1359"/>
    </location>
</feature>
<organism evidence="2 3">
    <name type="scientific">Pristionchus pacificus</name>
    <name type="common">Parasitic nematode worm</name>
    <dbReference type="NCBI Taxonomy" id="54126"/>
    <lineage>
        <taxon>Eukaryota</taxon>
        <taxon>Metazoa</taxon>
        <taxon>Ecdysozoa</taxon>
        <taxon>Nematoda</taxon>
        <taxon>Chromadorea</taxon>
        <taxon>Rhabditida</taxon>
        <taxon>Rhabditina</taxon>
        <taxon>Diplogasteromorpha</taxon>
        <taxon>Diplogasteroidea</taxon>
        <taxon>Neodiplogasteridae</taxon>
        <taxon>Pristionchus</taxon>
    </lineage>
</organism>
<dbReference type="FunFam" id="1.20.5.350:FF:000006">
    <property type="entry name" value="TropoNin T"/>
    <property type="match status" value="1"/>
</dbReference>
<protein>
    <submittedName>
        <fullName evidence="2">Uncharacterized protein</fullName>
    </submittedName>
</protein>
<feature type="compositionally biased region" description="Low complexity" evidence="1">
    <location>
        <begin position="810"/>
        <end position="819"/>
    </location>
</feature>
<dbReference type="Proteomes" id="UP000005239">
    <property type="component" value="Unassembled WGS sequence"/>
</dbReference>
<dbReference type="PANTHER" id="PTHR11521">
    <property type="entry name" value="TROPONIN T"/>
    <property type="match status" value="1"/>
</dbReference>
<dbReference type="EnsemblMetazoa" id="PPA23574.1">
    <property type="protein sequence ID" value="PPA23574.1"/>
    <property type="gene ID" value="WBGene00113128"/>
</dbReference>
<feature type="compositionally biased region" description="Basic residues" evidence="1">
    <location>
        <begin position="751"/>
        <end position="760"/>
    </location>
</feature>
<feature type="region of interest" description="Disordered" evidence="1">
    <location>
        <begin position="76"/>
        <end position="125"/>
    </location>
</feature>
<feature type="region of interest" description="Disordered" evidence="1">
    <location>
        <begin position="1"/>
        <end position="64"/>
    </location>
</feature>
<feature type="compositionally biased region" description="Low complexity" evidence="1">
    <location>
        <begin position="98"/>
        <end position="120"/>
    </location>
</feature>
<feature type="compositionally biased region" description="Basic and acidic residues" evidence="1">
    <location>
        <begin position="342"/>
        <end position="358"/>
    </location>
</feature>
<sequence length="1403" mass="157786">MRSSSSNLYSFSGLTSSSSYKNPVTSSPSTSSYSPYSSSVSGPSSRFSTSSITPGSPSPLVSSSFLLDPPTRKLSSINDYGCSPVPSSSAYESRLTSRRASSSDVRSVVQQQTNGRQTRNTETDSLLEMYGVRGRGAATAVGEPAKRKSSAILDERKKGGLPTLEEDVVRFRRGSREGIFDLPGSSRDPRDLLLSGRGAGEGSRFGEKMGGGGGGFGGGLMSCASMVGGGPGGLAGEMNQIEYTNRLLEAHKKVDDLLRRRGLSAEDENKYLRAWEEIPVVRAVRNNDYARRRSNSSDSGLSTDSDETKERPLPTVNIDADEDWEVDEFDEGHADAVLPESPTERVEMRTKEFGKTKTEGATTISKKPAAEIARKIIIQPKRSKMTVSACFLAPVPLKTVVVDVEKTMKKRIHREGVLKSLTIPMRTTSSVSCTIAVPSAVVTKKDDKSCTFRAPSRVIMREEKEPATSSGLLNKVLLRKGRPASEAKAPEKPAEVGARPLLRKVRTGSLDVVPEQKKPSPPRHLHPLDACKTILASLRPKRDRLSRSSAEISVQHCSFFQTAQTIIAKARHLPEKNVRINLRLTERAPNREKAKIVLACARLAVARLDINLHPLKRRRTIQLIDPHHPPERRPIGKLERAMTIETPFVRQQERTIRPIQIPQSFLEKTQSQEEPETKEDFKAARERLKKVPFVDCLTGLDLPIYWLDSPNSAIQPKTVKRKEDSEKKKTGLLERLIGKDKKEVDDNKLKRQNAFKKKRRGGDLDTVSCSSLGGESSLSGHLNDESSVARRATSTSSQGHPQVPSIAHHTTSSPSIPDIITSAPEYDAVDQALIRSFRASLTIPKPLALRRPITPTPLSPAAGNRAEHRLRDYKSPPPPVAFLTRRTPPRNSEYEEEEVEEVEEEEVEEEVEQEAEQVSRPTYEVDNASNLTEAEQAMIAAKKRHEDEEAAKVEEYMEKRRLEKENEEEELRKLKERQELRKKEREEEELAFAARKAEEEEKRKIEEDERRARYEAEKAKKEEEREKRQQQMAGLTGGRNFVIPEKKDKGDKFGNIVQAKQEMGMTKDQQLEAKRIFMAAVMKGMDASGLLPADLKEKIKALHQRICKLETEKYDLEKRHERQEYDLKELNERQRQMARNSALKKGLDPNDSNSRHPRDRSRVVNTSGEIFDGVGVAVEVLPLPRNAILDDSDVTSKREREREGVVENQLPVVRPKNSRRTHTLFPAQKEARSIVSLNFAPLRETDRSFLTSTLLQPRIHVSSKFERSTDSRSFAQRMGVFQKAKVQIASKYDRQIDRRNFNERRMMFEHRKAYPLFPGVPCPPTILEKTIGKLKPRDDEEEDKYHYGQEEEEEDVEKTNKDIEIVRGGQKPDWESINNEEIASIRTGRNVVSDFLAKIGAAQ</sequence>
<feature type="region of interest" description="Disordered" evidence="1">
    <location>
        <begin position="961"/>
        <end position="1035"/>
    </location>
</feature>
<dbReference type="GO" id="GO:0005523">
    <property type="term" value="F:tropomyosin binding"/>
    <property type="evidence" value="ECO:0000318"/>
    <property type="project" value="GO_Central"/>
</dbReference>
<feature type="region of interest" description="Disordered" evidence="1">
    <location>
        <begin position="1127"/>
        <end position="1166"/>
    </location>
</feature>